<dbReference type="PANTHER" id="PTHR44013:SF1">
    <property type="entry name" value="ZINC-TYPE ALCOHOL DEHYDROGENASE-LIKE PROTEIN C16A3.02C"/>
    <property type="match status" value="1"/>
</dbReference>
<dbReference type="Pfam" id="PF08240">
    <property type="entry name" value="ADH_N"/>
    <property type="match status" value="1"/>
</dbReference>
<dbReference type="InterPro" id="IPR052733">
    <property type="entry name" value="Chloroplast_QOR"/>
</dbReference>
<dbReference type="InterPro" id="IPR011032">
    <property type="entry name" value="GroES-like_sf"/>
</dbReference>
<protein>
    <recommendedName>
        <fullName evidence="1">Enoyl reductase (ER) domain-containing protein</fullName>
    </recommendedName>
</protein>
<dbReference type="InterPro" id="IPR020843">
    <property type="entry name" value="ER"/>
</dbReference>
<dbReference type="AlphaFoldDB" id="A0ABC9D710"/>
<dbReference type="Proteomes" id="UP001497457">
    <property type="component" value="Chromosome 31b"/>
</dbReference>
<dbReference type="InterPro" id="IPR036291">
    <property type="entry name" value="NAD(P)-bd_dom_sf"/>
</dbReference>
<dbReference type="PANTHER" id="PTHR44013">
    <property type="entry name" value="ZINC-TYPE ALCOHOL DEHYDROGENASE-LIKE PROTEIN C16A3.02C"/>
    <property type="match status" value="1"/>
</dbReference>
<proteinExistence type="predicted"/>
<reference evidence="2 3" key="2">
    <citation type="submission" date="2024-10" db="EMBL/GenBank/DDBJ databases">
        <authorList>
            <person name="Ryan C."/>
        </authorList>
    </citation>
    <scope>NUCLEOTIDE SEQUENCE [LARGE SCALE GENOMIC DNA]</scope>
</reference>
<dbReference type="Gene3D" id="3.90.180.10">
    <property type="entry name" value="Medium-chain alcohol dehydrogenases, catalytic domain"/>
    <property type="match status" value="1"/>
</dbReference>
<gene>
    <name evidence="2" type="ORF">URODEC1_LOCUS82396</name>
</gene>
<evidence type="ECO:0000313" key="2">
    <source>
        <dbReference type="EMBL" id="CAL5032710.1"/>
    </source>
</evidence>
<organism evidence="2 3">
    <name type="scientific">Urochloa decumbens</name>
    <dbReference type="NCBI Taxonomy" id="240449"/>
    <lineage>
        <taxon>Eukaryota</taxon>
        <taxon>Viridiplantae</taxon>
        <taxon>Streptophyta</taxon>
        <taxon>Embryophyta</taxon>
        <taxon>Tracheophyta</taxon>
        <taxon>Spermatophyta</taxon>
        <taxon>Magnoliopsida</taxon>
        <taxon>Liliopsida</taxon>
        <taxon>Poales</taxon>
        <taxon>Poaceae</taxon>
        <taxon>PACMAD clade</taxon>
        <taxon>Panicoideae</taxon>
        <taxon>Panicodae</taxon>
        <taxon>Paniceae</taxon>
        <taxon>Melinidinae</taxon>
        <taxon>Urochloa</taxon>
    </lineage>
</organism>
<name>A0ABC9D710_9POAL</name>
<dbReference type="SMART" id="SM00829">
    <property type="entry name" value="PKS_ER"/>
    <property type="match status" value="1"/>
</dbReference>
<dbReference type="InterPro" id="IPR013154">
    <property type="entry name" value="ADH-like_N"/>
</dbReference>
<dbReference type="SUPFAM" id="SSF50129">
    <property type="entry name" value="GroES-like"/>
    <property type="match status" value="1"/>
</dbReference>
<reference evidence="3" key="1">
    <citation type="submission" date="2024-06" db="EMBL/GenBank/DDBJ databases">
        <authorList>
            <person name="Ryan C."/>
        </authorList>
    </citation>
    <scope>NUCLEOTIDE SEQUENCE [LARGE SCALE GENOMIC DNA]</scope>
</reference>
<dbReference type="CDD" id="cd08267">
    <property type="entry name" value="MDR1"/>
    <property type="match status" value="1"/>
</dbReference>
<evidence type="ECO:0000259" key="1">
    <source>
        <dbReference type="SMART" id="SM00829"/>
    </source>
</evidence>
<dbReference type="SUPFAM" id="SSF51735">
    <property type="entry name" value="NAD(P)-binding Rossmann-fold domains"/>
    <property type="match status" value="1"/>
</dbReference>
<sequence length="394" mass="41597">MAAAAAPTTKVPATMRAVQYDAFGVSAEGLKGRAQACPQNRVPTLELTAARLVSWWIRQFIMAPLVLNTTPDQCSQSGSASLHVQHVEVPVPSAKKNELLLKLEVASINPVDWKIQKGMLRPFIPRKLPFIPVTDVAGVVAEVGPGVNGFQAGDQVVAMLNSFYGGGLAEYAVASESLTVKRPPEVSAVEGSGLPSAAGTALQALRTIGAKFDGTDKPPLNVLITAASGGVGLYAVQLAKLAGLHVTATCGARNVELVKSLGADEVLDYRTPEGASLQSPSGKKYDGVVHCTVGVSWSIFEPVLASTGKVIDLTPSFTAILKSVLHKVTFSKKRLVPLLVSPNKADLEFLVGLLKDSKMKTLIDSRFPLSEASKAWERSIEGHATGKIIVEMEG</sequence>
<feature type="domain" description="Enoyl reductase (ER)" evidence="1">
    <location>
        <begin position="78"/>
        <end position="390"/>
    </location>
</feature>
<accession>A0ABC9D710</accession>
<dbReference type="EMBL" id="OZ075141">
    <property type="protein sequence ID" value="CAL5032710.1"/>
    <property type="molecule type" value="Genomic_DNA"/>
</dbReference>
<dbReference type="Pfam" id="PF13602">
    <property type="entry name" value="ADH_zinc_N_2"/>
    <property type="match status" value="1"/>
</dbReference>
<dbReference type="Gene3D" id="3.40.50.720">
    <property type="entry name" value="NAD(P)-binding Rossmann-like Domain"/>
    <property type="match status" value="1"/>
</dbReference>
<evidence type="ECO:0000313" key="3">
    <source>
        <dbReference type="Proteomes" id="UP001497457"/>
    </source>
</evidence>
<keyword evidence="3" id="KW-1185">Reference proteome</keyword>